<comment type="similarity">
    <text evidence="1">Belongs to the outer membrane factor (OMF) (TC 1.B.17) family.</text>
</comment>
<evidence type="ECO:0000313" key="4">
    <source>
        <dbReference type="EMBL" id="TGL57588.1"/>
    </source>
</evidence>
<dbReference type="InterPro" id="IPR010131">
    <property type="entry name" value="MdtP/NodT-like"/>
</dbReference>
<keyword evidence="3" id="KW-0472">Membrane</keyword>
<comment type="caution">
    <text evidence="4">The sequence shown here is derived from an EMBL/GenBank/DDBJ whole genome shotgun (WGS) entry which is preliminary data.</text>
</comment>
<feature type="compositionally biased region" description="Low complexity" evidence="2">
    <location>
        <begin position="63"/>
        <end position="84"/>
    </location>
</feature>
<evidence type="ECO:0000256" key="3">
    <source>
        <dbReference type="SAM" id="Phobius"/>
    </source>
</evidence>
<dbReference type="AlphaFoldDB" id="A0A4R9K0V8"/>
<proteinExistence type="inferred from homology"/>
<name>A0A4R9K0V8_9LEPT</name>
<evidence type="ECO:0000313" key="5">
    <source>
        <dbReference type="Proteomes" id="UP000297762"/>
    </source>
</evidence>
<dbReference type="OrthoDB" id="344289at2"/>
<dbReference type="PANTHER" id="PTHR30203:SF24">
    <property type="entry name" value="BLR4935 PROTEIN"/>
    <property type="match status" value="1"/>
</dbReference>
<gene>
    <name evidence="4" type="ORF">EHQ64_19515</name>
</gene>
<dbReference type="PANTHER" id="PTHR30203">
    <property type="entry name" value="OUTER MEMBRANE CATION EFFLUX PROTEIN"/>
    <property type="match status" value="1"/>
</dbReference>
<feature type="region of interest" description="Disordered" evidence="2">
    <location>
        <begin position="53"/>
        <end position="84"/>
    </location>
</feature>
<dbReference type="Proteomes" id="UP000297762">
    <property type="component" value="Unassembled WGS sequence"/>
</dbReference>
<sequence>MREFQLLTEQDLLDRTSYQKTRSWILLFIFAASSFLFPFGMVVFPETIPFESGSEEKKGNLQNSSSNKPNPSVPPVTTTASSTNTQAAGKVIDWDVDRLTEYAVSNNPLYLSERQNMGIERGRVITASLYRNPVMQFQQQFIGGTPNSQGGSPETAPGLYQEVDVYGVVPLRTRVAKKSFEASIQDFRNFDRIFRMRLRQNYWAFVFLTLLVDTNKEFYENYSDLLELTKFRVQKGDISPLEFERLELERIQVEKFYRDAIVRRQSIEKDLRILSGLSEEEGVFAFKVDSMRFRPLDEMGLHLKEDFPSIERPDVTALEQRLQEKKMNIELQRRESFGWLQLGGEWRVKGGENYGGVFASIPIPMNDRGQGKVYSAKEEYRKFELALDAKKREVIAEIEAAKKELLAREELLTKYERINLLQKNKQLEEKSRIAYVRGASDQVTFLQAEKNYLTILREYYDLLYLYFNAVEAYKAATGKIAEISSSDKAKGE</sequence>
<dbReference type="Pfam" id="PF02321">
    <property type="entry name" value="OEP"/>
    <property type="match status" value="1"/>
</dbReference>
<evidence type="ECO:0000256" key="1">
    <source>
        <dbReference type="ARBA" id="ARBA00007613"/>
    </source>
</evidence>
<dbReference type="SUPFAM" id="SSF56954">
    <property type="entry name" value="Outer membrane efflux proteins (OEP)"/>
    <property type="match status" value="1"/>
</dbReference>
<dbReference type="GO" id="GO:0015562">
    <property type="term" value="F:efflux transmembrane transporter activity"/>
    <property type="evidence" value="ECO:0007669"/>
    <property type="project" value="InterPro"/>
</dbReference>
<dbReference type="EMBL" id="RQGF01000043">
    <property type="protein sequence ID" value="TGL57588.1"/>
    <property type="molecule type" value="Genomic_DNA"/>
</dbReference>
<keyword evidence="3" id="KW-0812">Transmembrane</keyword>
<dbReference type="Gene3D" id="1.20.1600.10">
    <property type="entry name" value="Outer membrane efflux proteins (OEP)"/>
    <property type="match status" value="1"/>
</dbReference>
<keyword evidence="3" id="KW-1133">Transmembrane helix</keyword>
<reference evidence="4" key="1">
    <citation type="journal article" date="2019" name="PLoS Negl. Trop. Dis.">
        <title>Revisiting the worldwide diversity of Leptospira species in the environment.</title>
        <authorList>
            <person name="Vincent A.T."/>
            <person name="Schiettekatte O."/>
            <person name="Bourhy P."/>
            <person name="Veyrier F.J."/>
            <person name="Picardeau M."/>
        </authorList>
    </citation>
    <scope>NUCLEOTIDE SEQUENCE [LARGE SCALE GENOMIC DNA]</scope>
    <source>
        <strain evidence="4">201702455</strain>
    </source>
</reference>
<evidence type="ECO:0000256" key="2">
    <source>
        <dbReference type="SAM" id="MobiDB-lite"/>
    </source>
</evidence>
<dbReference type="InterPro" id="IPR003423">
    <property type="entry name" value="OMP_efflux"/>
</dbReference>
<protein>
    <submittedName>
        <fullName evidence="4">TolC family protein</fullName>
    </submittedName>
</protein>
<organism evidence="4 5">
    <name type="scientific">Leptospira sarikeiensis</name>
    <dbReference type="NCBI Taxonomy" id="2484943"/>
    <lineage>
        <taxon>Bacteria</taxon>
        <taxon>Pseudomonadati</taxon>
        <taxon>Spirochaetota</taxon>
        <taxon>Spirochaetia</taxon>
        <taxon>Leptospirales</taxon>
        <taxon>Leptospiraceae</taxon>
        <taxon>Leptospira</taxon>
    </lineage>
</organism>
<accession>A0A4R9K0V8</accession>
<feature type="transmembrane region" description="Helical" evidence="3">
    <location>
        <begin position="24"/>
        <end position="44"/>
    </location>
</feature>
<keyword evidence="5" id="KW-1185">Reference proteome</keyword>